<protein>
    <submittedName>
        <fullName evidence="2">Uncharacterized protein</fullName>
    </submittedName>
</protein>
<keyword evidence="3" id="KW-1185">Reference proteome</keyword>
<sequence>MALPCLSKTWQRRVSLTAAGAARATSLNSSLPPTAFSSRLPVFLKAKVTPSSAAGWLRTTRISSTAAFLNEGSQTMVDTSLCCRNVHSPLPRSERLVSRLAPRLAWMACPCLLSNLQRISLFFAFLPTRILAVSIGKDRARPDLNSLVAEGYGDSALPARSALGERRRRAGAGDSSKEESCGTHLGECCYEVGSSNHVTASQHSPSAPQSSPINQFRQCSSPKSLLKFMKASFGSAFVSPSAIWRSVGVYCTSTSPFICASLTK</sequence>
<name>A0A2V1CXI8_9PLEO</name>
<evidence type="ECO:0000256" key="1">
    <source>
        <dbReference type="SAM" id="MobiDB-lite"/>
    </source>
</evidence>
<dbReference type="EMBL" id="KZ806308">
    <property type="protein sequence ID" value="PVH90442.1"/>
    <property type="molecule type" value="Genomic_DNA"/>
</dbReference>
<evidence type="ECO:0000313" key="3">
    <source>
        <dbReference type="Proteomes" id="UP000244855"/>
    </source>
</evidence>
<evidence type="ECO:0000313" key="2">
    <source>
        <dbReference type="EMBL" id="PVH90442.1"/>
    </source>
</evidence>
<feature type="region of interest" description="Disordered" evidence="1">
    <location>
        <begin position="163"/>
        <end position="182"/>
    </location>
</feature>
<organism evidence="2 3">
    <name type="scientific">Periconia macrospinosa</name>
    <dbReference type="NCBI Taxonomy" id="97972"/>
    <lineage>
        <taxon>Eukaryota</taxon>
        <taxon>Fungi</taxon>
        <taxon>Dikarya</taxon>
        <taxon>Ascomycota</taxon>
        <taxon>Pezizomycotina</taxon>
        <taxon>Dothideomycetes</taxon>
        <taxon>Pleosporomycetidae</taxon>
        <taxon>Pleosporales</taxon>
        <taxon>Massarineae</taxon>
        <taxon>Periconiaceae</taxon>
        <taxon>Periconia</taxon>
    </lineage>
</organism>
<reference evidence="2 3" key="1">
    <citation type="journal article" date="2018" name="Sci. Rep.">
        <title>Comparative genomics provides insights into the lifestyle and reveals functional heterogeneity of dark septate endophytic fungi.</title>
        <authorList>
            <person name="Knapp D.G."/>
            <person name="Nemeth J.B."/>
            <person name="Barry K."/>
            <person name="Hainaut M."/>
            <person name="Henrissat B."/>
            <person name="Johnson J."/>
            <person name="Kuo A."/>
            <person name="Lim J.H.P."/>
            <person name="Lipzen A."/>
            <person name="Nolan M."/>
            <person name="Ohm R.A."/>
            <person name="Tamas L."/>
            <person name="Grigoriev I.V."/>
            <person name="Spatafora J.W."/>
            <person name="Nagy L.G."/>
            <person name="Kovacs G.M."/>
        </authorList>
    </citation>
    <scope>NUCLEOTIDE SEQUENCE [LARGE SCALE GENOMIC DNA]</scope>
    <source>
        <strain evidence="2 3">DSE2036</strain>
    </source>
</reference>
<dbReference type="AlphaFoldDB" id="A0A2V1CXI8"/>
<dbReference type="Proteomes" id="UP000244855">
    <property type="component" value="Unassembled WGS sequence"/>
</dbReference>
<accession>A0A2V1CXI8</accession>
<proteinExistence type="predicted"/>
<gene>
    <name evidence="2" type="ORF">DM02DRAFT_19512</name>
</gene>